<keyword evidence="2" id="KW-0677">Repeat</keyword>
<organism evidence="7 8">
    <name type="scientific">Marinoscillum luteum</name>
    <dbReference type="NCBI Taxonomy" id="861051"/>
    <lineage>
        <taxon>Bacteria</taxon>
        <taxon>Pseudomonadati</taxon>
        <taxon>Bacteroidota</taxon>
        <taxon>Cytophagia</taxon>
        <taxon>Cytophagales</taxon>
        <taxon>Reichenbachiellaceae</taxon>
        <taxon>Marinoscillum</taxon>
    </lineage>
</organism>
<dbReference type="PANTHER" id="PTHR24027:SF438">
    <property type="entry name" value="CADHERIN 23"/>
    <property type="match status" value="1"/>
</dbReference>
<dbReference type="Pfam" id="PF00028">
    <property type="entry name" value="Cadherin"/>
    <property type="match status" value="4"/>
</dbReference>
<evidence type="ECO:0000313" key="7">
    <source>
        <dbReference type="EMBL" id="MFH6982478.1"/>
    </source>
</evidence>
<dbReference type="EMBL" id="JBIPKE010000011">
    <property type="protein sequence ID" value="MFH6982478.1"/>
    <property type="molecule type" value="Genomic_DNA"/>
</dbReference>
<sequence>MKVIRKLGFLTLLFVIIGQNVYGQVDLSNGLTAYYKMEGDMTDASGNGYDGIYASGTNNYEISDRFGLFNTRRFSKGSDGSSVTPAYTSSDVALRSSSFTISFWYNIVDGFDDDSGVLDLGTMINAGTLYTISVVNEGLKFTTADGSGNTTSFTTNSGKPGIYQMATLTYDGTTLSAYLNGELKAEQSANQPALGSGAITVGYPFEGAIDDIRIYNRAISAEEVDALYSEVLFPDFSVDAHSGTGSLDVAFSSSASTADASIANYAWSFGDGATSTSANPSHTYTQPGSYTVSLTVTDASNRSRALTRQSLISVASEVAADVQLQYVEYFFDTDPGVGNGTSISFTASDSVEIIEQIDLSSLSAGFHQLMVRTRDGLGRWSYYINRTFYIMDLAEAPGATTGTVTAVEYFFDNDPGVGNGMSVDVSASDSLDLVATIDVSSLSAGFHQLMVRVKDHLGVWGIPFARTLYIMPQTSGANTSELIVSAEYFIGDDPGVGQATALELGANGASIEEQLEIGLGDLVEGDYLLSIRVKDDLGKWSIAERRMFTISNGPISQDNTLSVEEDSILTFVADDFNYSSQNGSTFSRLQINLLPTYGELTLDGQLVSIDQEIAVADIELLEYFGGADFAGEDTFDFTVGDASTFGVSSSTMTIEVASVNDAPVFSLSGDVNVDQDFTSTEVVTVTPGPVPANEVEQTVTYSIAPASVAFANVAIDAATGTVTITSVADGFGTQEFTVTADDGQAVHNTASSTFMLTVTPSNQTPQIADQTFTLDENSPAETVVGDVVATDPESDPMLFSILAGNDLGAFEIDESTGSISVLDGSVLDFETIPVFELEVSVSDGASEATALISIELVDVNEVPVLSAGTLTVAENATVGTSLGFISAFDPENETLTWAITSGNSDDAFAIGSDGELTVNNAAALDFETRPEFLIGVEASDGSNSGSVDITISVTDDGNQAPSLPDQTFTIDENSPVGAVVGTLAANDPEGDVLEYVITSGNGGDVFSMSIDGVITVAVADAIDYEINQEFTLSVTISDGDLSTVGNVTISVVDVNEAPAIVAATFTVEEESASGTLVGVLEVSDPDSDALTISITDGNSAGAFAISNGVELTVADASQLDFETQPAFILTLEVSDGTLTSSAVITVSLIDVEEPLTLGGVGHADLVVYPNPTKGILNIKGVGVERVKIFDASGRLVMTHTSPQVDLTDLRAGVYMIELLDQSGHVSMHRIILE</sequence>
<feature type="domain" description="Cadherin" evidence="6">
    <location>
        <begin position="962"/>
        <end position="1060"/>
    </location>
</feature>
<dbReference type="SUPFAM" id="SSF49313">
    <property type="entry name" value="Cadherin-like"/>
    <property type="match status" value="4"/>
</dbReference>
<dbReference type="InterPro" id="IPR013783">
    <property type="entry name" value="Ig-like_fold"/>
</dbReference>
<proteinExistence type="predicted"/>
<evidence type="ECO:0000259" key="5">
    <source>
        <dbReference type="PROSITE" id="PS50093"/>
    </source>
</evidence>
<dbReference type="InterPro" id="IPR022409">
    <property type="entry name" value="PKD/Chitinase_dom"/>
</dbReference>
<dbReference type="SUPFAM" id="SSF49899">
    <property type="entry name" value="Concanavalin A-like lectins/glucanases"/>
    <property type="match status" value="1"/>
</dbReference>
<dbReference type="Gene3D" id="2.60.120.200">
    <property type="match status" value="1"/>
</dbReference>
<protein>
    <submittedName>
        <fullName evidence="7">Cadherin domain-containing protein</fullName>
    </submittedName>
</protein>
<feature type="domain" description="Cadherin" evidence="6">
    <location>
        <begin position="1059"/>
        <end position="1156"/>
    </location>
</feature>
<name>A0ABW7N4K6_9BACT</name>
<dbReference type="InterPro" id="IPR035986">
    <property type="entry name" value="PKD_dom_sf"/>
</dbReference>
<evidence type="ECO:0000256" key="2">
    <source>
        <dbReference type="ARBA" id="ARBA00022737"/>
    </source>
</evidence>
<dbReference type="Gene3D" id="2.60.40.10">
    <property type="entry name" value="Immunoglobulins"/>
    <property type="match status" value="1"/>
</dbReference>
<dbReference type="Pfam" id="PF18911">
    <property type="entry name" value="PKD_4"/>
    <property type="match status" value="1"/>
</dbReference>
<dbReference type="Gene3D" id="2.60.40.60">
    <property type="entry name" value="Cadherins"/>
    <property type="match status" value="4"/>
</dbReference>
<dbReference type="CDD" id="cd11304">
    <property type="entry name" value="Cadherin_repeat"/>
    <property type="match status" value="4"/>
</dbReference>
<evidence type="ECO:0000256" key="1">
    <source>
        <dbReference type="ARBA" id="ARBA00004370"/>
    </source>
</evidence>
<dbReference type="PROSITE" id="PS50093">
    <property type="entry name" value="PKD"/>
    <property type="match status" value="1"/>
</dbReference>
<evidence type="ECO:0000256" key="4">
    <source>
        <dbReference type="ARBA" id="ARBA00023136"/>
    </source>
</evidence>
<comment type="caution">
    <text evidence="7">The sequence shown here is derived from an EMBL/GenBank/DDBJ whole genome shotgun (WGS) entry which is preliminary data.</text>
</comment>
<comment type="subcellular location">
    <subcellularLocation>
        <location evidence="1">Membrane</location>
    </subcellularLocation>
</comment>
<dbReference type="InterPro" id="IPR013320">
    <property type="entry name" value="ConA-like_dom_sf"/>
</dbReference>
<dbReference type="Proteomes" id="UP001610063">
    <property type="component" value="Unassembled WGS sequence"/>
</dbReference>
<keyword evidence="4" id="KW-0472">Membrane</keyword>
<dbReference type="SUPFAM" id="SSF49299">
    <property type="entry name" value="PKD domain"/>
    <property type="match status" value="1"/>
</dbReference>
<dbReference type="SMART" id="SM00089">
    <property type="entry name" value="PKD"/>
    <property type="match status" value="1"/>
</dbReference>
<reference evidence="7 8" key="1">
    <citation type="journal article" date="2013" name="Int. J. Syst. Evol. Microbiol.">
        <title>Marinoscillum luteum sp. nov., isolated from marine sediment.</title>
        <authorList>
            <person name="Cha I.T."/>
            <person name="Park S.J."/>
            <person name="Kim S.J."/>
            <person name="Kim J.G."/>
            <person name="Jung M.Y."/>
            <person name="Shin K.S."/>
            <person name="Kwon K.K."/>
            <person name="Yang S.H."/>
            <person name="Seo Y.S."/>
            <person name="Rhee S.K."/>
        </authorList>
    </citation>
    <scope>NUCLEOTIDE SEQUENCE [LARGE SCALE GENOMIC DNA]</scope>
    <source>
        <strain evidence="7 8">KCTC 23939</strain>
    </source>
</reference>
<feature type="domain" description="Cadherin" evidence="6">
    <location>
        <begin position="864"/>
        <end position="963"/>
    </location>
</feature>
<dbReference type="SMART" id="SM00112">
    <property type="entry name" value="CA"/>
    <property type="match status" value="4"/>
</dbReference>
<dbReference type="InterPro" id="IPR039808">
    <property type="entry name" value="Cadherin"/>
</dbReference>
<dbReference type="RefSeq" id="WP_395416176.1">
    <property type="nucleotide sequence ID" value="NZ_JBIPKE010000011.1"/>
</dbReference>
<dbReference type="InterPro" id="IPR015919">
    <property type="entry name" value="Cadherin-like_sf"/>
</dbReference>
<dbReference type="Pfam" id="PF13385">
    <property type="entry name" value="Laminin_G_3"/>
    <property type="match status" value="1"/>
</dbReference>
<evidence type="ECO:0000259" key="6">
    <source>
        <dbReference type="PROSITE" id="PS50268"/>
    </source>
</evidence>
<dbReference type="InterPro" id="IPR000601">
    <property type="entry name" value="PKD_dom"/>
</dbReference>
<dbReference type="InterPro" id="IPR026444">
    <property type="entry name" value="Secre_tail"/>
</dbReference>
<feature type="domain" description="Cadherin" evidence="6">
    <location>
        <begin position="766"/>
        <end position="865"/>
    </location>
</feature>
<keyword evidence="3" id="KW-0106">Calcium</keyword>
<dbReference type="InterPro" id="IPR002126">
    <property type="entry name" value="Cadherin-like_dom"/>
</dbReference>
<dbReference type="PRINTS" id="PR00205">
    <property type="entry name" value="CADHERIN"/>
</dbReference>
<dbReference type="CDD" id="cd00146">
    <property type="entry name" value="PKD"/>
    <property type="match status" value="1"/>
</dbReference>
<feature type="domain" description="PKD" evidence="5">
    <location>
        <begin position="242"/>
        <end position="314"/>
    </location>
</feature>
<dbReference type="PANTHER" id="PTHR24027">
    <property type="entry name" value="CADHERIN-23"/>
    <property type="match status" value="1"/>
</dbReference>
<dbReference type="Pfam" id="PF18962">
    <property type="entry name" value="Por_Secre_tail"/>
    <property type="match status" value="1"/>
</dbReference>
<dbReference type="PROSITE" id="PS50268">
    <property type="entry name" value="CADHERIN_2"/>
    <property type="match status" value="4"/>
</dbReference>
<accession>A0ABW7N4K6</accession>
<evidence type="ECO:0000313" key="8">
    <source>
        <dbReference type="Proteomes" id="UP001610063"/>
    </source>
</evidence>
<gene>
    <name evidence="7" type="ORF">ACHKAR_03465</name>
</gene>
<evidence type="ECO:0000256" key="3">
    <source>
        <dbReference type="ARBA" id="ARBA00022837"/>
    </source>
</evidence>
<keyword evidence="8" id="KW-1185">Reference proteome</keyword>
<dbReference type="NCBIfam" id="TIGR04183">
    <property type="entry name" value="Por_Secre_tail"/>
    <property type="match status" value="1"/>
</dbReference>